<organism evidence="2 3">
    <name type="scientific">Cylicostephanus goldi</name>
    <name type="common">Nematode worm</name>
    <dbReference type="NCBI Taxonomy" id="71465"/>
    <lineage>
        <taxon>Eukaryota</taxon>
        <taxon>Metazoa</taxon>
        <taxon>Ecdysozoa</taxon>
        <taxon>Nematoda</taxon>
        <taxon>Chromadorea</taxon>
        <taxon>Rhabditida</taxon>
        <taxon>Rhabditina</taxon>
        <taxon>Rhabditomorpha</taxon>
        <taxon>Strongyloidea</taxon>
        <taxon>Strongylidae</taxon>
        <taxon>Cylicostephanus</taxon>
    </lineage>
</organism>
<evidence type="ECO:0000313" key="3">
    <source>
        <dbReference type="Proteomes" id="UP000271889"/>
    </source>
</evidence>
<evidence type="ECO:0000256" key="1">
    <source>
        <dbReference type="SAM" id="MobiDB-lite"/>
    </source>
</evidence>
<gene>
    <name evidence="2" type="ORF">CGOC_LOCUS685</name>
</gene>
<feature type="region of interest" description="Disordered" evidence="1">
    <location>
        <begin position="16"/>
        <end position="57"/>
    </location>
</feature>
<name>A0A3P6Q3H8_CYLGO</name>
<evidence type="ECO:0000313" key="2">
    <source>
        <dbReference type="EMBL" id="VDK46156.1"/>
    </source>
</evidence>
<reference evidence="2 3" key="1">
    <citation type="submission" date="2018-11" db="EMBL/GenBank/DDBJ databases">
        <authorList>
            <consortium name="Pathogen Informatics"/>
        </authorList>
    </citation>
    <scope>NUCLEOTIDE SEQUENCE [LARGE SCALE GENOMIC DNA]</scope>
</reference>
<dbReference type="AlphaFoldDB" id="A0A3P6Q3H8"/>
<proteinExistence type="predicted"/>
<protein>
    <submittedName>
        <fullName evidence="2">Uncharacterized protein</fullName>
    </submittedName>
</protein>
<dbReference type="Proteomes" id="UP000271889">
    <property type="component" value="Unassembled WGS sequence"/>
</dbReference>
<keyword evidence="3" id="KW-1185">Reference proteome</keyword>
<accession>A0A3P6Q3H8</accession>
<dbReference type="EMBL" id="UYRV01001041">
    <property type="protein sequence ID" value="VDK46156.1"/>
    <property type="molecule type" value="Genomic_DNA"/>
</dbReference>
<sequence length="178" mass="18806">MEDDPPKAQFFFAESDEDSLGLVESKSDLSQTVPDPSKDGGAAGGSSFPTEEQAELPNFSENAQSEHIEGASASFENTQGGHYLSEDFWFILATFCAIFYLKHDDEIPAQVSGTAENSAGPAGQETCDVPTVLTDDGSNGSPGVADGEVPAEPHEHATFPQTASEVSFAQCGFLFGFQ</sequence>